<comment type="caution">
    <text evidence="2">The sequence shown here is derived from an EMBL/GenBank/DDBJ whole genome shotgun (WGS) entry which is preliminary data.</text>
</comment>
<protein>
    <submittedName>
        <fullName evidence="2">Uncharacterized protein</fullName>
    </submittedName>
</protein>
<organism evidence="2 3">
    <name type="scientific">Effrenium voratum</name>
    <dbReference type="NCBI Taxonomy" id="2562239"/>
    <lineage>
        <taxon>Eukaryota</taxon>
        <taxon>Sar</taxon>
        <taxon>Alveolata</taxon>
        <taxon>Dinophyceae</taxon>
        <taxon>Suessiales</taxon>
        <taxon>Symbiodiniaceae</taxon>
        <taxon>Effrenium</taxon>
    </lineage>
</organism>
<feature type="chain" id="PRO_5041334803" evidence="1">
    <location>
        <begin position="17"/>
        <end position="130"/>
    </location>
</feature>
<name>A0AA36ILW8_9DINO</name>
<evidence type="ECO:0000313" key="3">
    <source>
        <dbReference type="Proteomes" id="UP001178507"/>
    </source>
</evidence>
<dbReference type="Proteomes" id="UP001178507">
    <property type="component" value="Unassembled WGS sequence"/>
</dbReference>
<sequence length="130" mass="14407">MLQSALLLLHTRGLICMSKSSAMLSTMRLTSELSSRLTVRKSTYSFTVEQSNFLALRQAKRFVASKVSVATRKLQQFPQTCSALQAGCLLPNLGFYGRLAGIGRLMQIALQHGGTIAFKRNPRVRSRVCQ</sequence>
<reference evidence="2" key="1">
    <citation type="submission" date="2023-08" db="EMBL/GenBank/DDBJ databases">
        <authorList>
            <person name="Chen Y."/>
            <person name="Shah S."/>
            <person name="Dougan E. K."/>
            <person name="Thang M."/>
            <person name="Chan C."/>
        </authorList>
    </citation>
    <scope>NUCLEOTIDE SEQUENCE</scope>
</reference>
<evidence type="ECO:0000256" key="1">
    <source>
        <dbReference type="SAM" id="SignalP"/>
    </source>
</evidence>
<gene>
    <name evidence="2" type="ORF">EVOR1521_LOCUS15693</name>
</gene>
<keyword evidence="3" id="KW-1185">Reference proteome</keyword>
<proteinExistence type="predicted"/>
<keyword evidence="1" id="KW-0732">Signal</keyword>
<accession>A0AA36ILW8</accession>
<feature type="signal peptide" evidence="1">
    <location>
        <begin position="1"/>
        <end position="16"/>
    </location>
</feature>
<dbReference type="EMBL" id="CAUJNA010002024">
    <property type="protein sequence ID" value="CAJ1390212.1"/>
    <property type="molecule type" value="Genomic_DNA"/>
</dbReference>
<dbReference type="AlphaFoldDB" id="A0AA36ILW8"/>
<evidence type="ECO:0000313" key="2">
    <source>
        <dbReference type="EMBL" id="CAJ1390212.1"/>
    </source>
</evidence>